<gene>
    <name evidence="8" type="ORF">FXV77_05625</name>
</gene>
<evidence type="ECO:0000259" key="6">
    <source>
        <dbReference type="Pfam" id="PF00725"/>
    </source>
</evidence>
<evidence type="ECO:0000256" key="4">
    <source>
        <dbReference type="ARBA" id="ARBA00049556"/>
    </source>
</evidence>
<evidence type="ECO:0000313" key="8">
    <source>
        <dbReference type="EMBL" id="TYR37485.1"/>
    </source>
</evidence>
<dbReference type="InterPro" id="IPR006108">
    <property type="entry name" value="3HC_DH_C"/>
</dbReference>
<sequence length="301" mass="33679">MDIKNVTVFGAGVLGAQIAFQTAFHGYKVTLYDIKKEFLENARKRFENLRESYKVDIDATDEDLDIAFNNLSYTTNLAESVTDADITIEAIPENLEVKKEFYVKLSTLAPQKTIFCTNSSTLLPSDFAAETGRPQQFLALHFANLVWKYNIVEIMGHAGTDAKNIEIILAFAKTIGMVPVVIQKENPGYIMNALSVPWLMTALDLLIEGVGDVESIDKTWILTPIGNRSIGPFALLDIIGLTTAYNVITNNAEKTGENTWIKRKEFIRKNFIEPNKLGVSTGEGFYKYPNPSYEQEAFLKP</sequence>
<dbReference type="Pfam" id="PF00725">
    <property type="entry name" value="3HCDH"/>
    <property type="match status" value="1"/>
</dbReference>
<evidence type="ECO:0000256" key="3">
    <source>
        <dbReference type="ARBA" id="ARBA00023098"/>
    </source>
</evidence>
<dbReference type="SUPFAM" id="SSF48179">
    <property type="entry name" value="6-phosphogluconate dehydrogenase C-terminal domain-like"/>
    <property type="match status" value="1"/>
</dbReference>
<dbReference type="Proteomes" id="UP000322362">
    <property type="component" value="Unassembled WGS sequence"/>
</dbReference>
<comment type="catalytic activity">
    <reaction evidence="4">
        <text>a (3S)-3-hydroxyacyl-CoA + NAD(+) = a 3-oxoacyl-CoA + NADH + H(+)</text>
        <dbReference type="Rhea" id="RHEA:22432"/>
        <dbReference type="ChEBI" id="CHEBI:15378"/>
        <dbReference type="ChEBI" id="CHEBI:57318"/>
        <dbReference type="ChEBI" id="CHEBI:57540"/>
        <dbReference type="ChEBI" id="CHEBI:57945"/>
        <dbReference type="ChEBI" id="CHEBI:90726"/>
        <dbReference type="EC" id="1.1.1.35"/>
    </reaction>
</comment>
<evidence type="ECO:0000256" key="1">
    <source>
        <dbReference type="ARBA" id="ARBA00023002"/>
    </source>
</evidence>
<dbReference type="RefSeq" id="WP_148918226.1">
    <property type="nucleotide sequence ID" value="NZ_VTAV01000002.1"/>
</dbReference>
<dbReference type="PANTHER" id="PTHR43561">
    <property type="match status" value="1"/>
</dbReference>
<dbReference type="InterPro" id="IPR052242">
    <property type="entry name" value="Mito_3-hydroxyacyl-CoA_DH"/>
</dbReference>
<keyword evidence="3" id="KW-0443">Lipid metabolism</keyword>
<dbReference type="Pfam" id="PF02737">
    <property type="entry name" value="3HCDH_N"/>
    <property type="match status" value="1"/>
</dbReference>
<name>A0A5D4HD66_9SPHI</name>
<dbReference type="InterPro" id="IPR006176">
    <property type="entry name" value="3-OHacyl-CoA_DH_NAD-bd"/>
</dbReference>
<protein>
    <submittedName>
        <fullName evidence="8">3-hydroxyacyl-CoA dehydrogenase</fullName>
        <ecNumber evidence="8">1.1.1.35</ecNumber>
    </submittedName>
</protein>
<evidence type="ECO:0000313" key="9">
    <source>
        <dbReference type="Proteomes" id="UP000322362"/>
    </source>
</evidence>
<accession>A0A5D4HD66</accession>
<dbReference type="PIRSF" id="PIRSF000105">
    <property type="entry name" value="HCDH"/>
    <property type="match status" value="1"/>
</dbReference>
<feature type="site" description="Important for catalytic activity" evidence="5">
    <location>
        <position position="141"/>
    </location>
</feature>
<dbReference type="GO" id="GO:0070403">
    <property type="term" value="F:NAD+ binding"/>
    <property type="evidence" value="ECO:0007669"/>
    <property type="project" value="InterPro"/>
</dbReference>
<dbReference type="GO" id="GO:0006635">
    <property type="term" value="P:fatty acid beta-oxidation"/>
    <property type="evidence" value="ECO:0007669"/>
    <property type="project" value="TreeGrafter"/>
</dbReference>
<evidence type="ECO:0000259" key="7">
    <source>
        <dbReference type="Pfam" id="PF02737"/>
    </source>
</evidence>
<dbReference type="InterPro" id="IPR008927">
    <property type="entry name" value="6-PGluconate_DH-like_C_sf"/>
</dbReference>
<reference evidence="8 9" key="1">
    <citation type="submission" date="2019-08" db="EMBL/GenBank/DDBJ databases">
        <title>Phlebobacter frassis gen. nov. sp. nov., a new member of family Sphingobacteriaceae isolated from sand fly rearing media.</title>
        <authorList>
            <person name="Kakumanu M.L."/>
            <person name="Marayati B.F."/>
            <person name="Wada-Katsumata A."/>
            <person name="Wasserberg G."/>
            <person name="Schal C."/>
            <person name="Apperson C.S."/>
            <person name="Ponnusamy L."/>
        </authorList>
    </citation>
    <scope>NUCLEOTIDE SEQUENCE [LARGE SCALE GENOMIC DNA]</scope>
    <source>
        <strain evidence="8 9">SSI9</strain>
    </source>
</reference>
<dbReference type="Gene3D" id="3.40.50.720">
    <property type="entry name" value="NAD(P)-binding Rossmann-like Domain"/>
    <property type="match status" value="1"/>
</dbReference>
<dbReference type="NCBIfam" id="NF006143">
    <property type="entry name" value="PRK08293.1"/>
    <property type="match status" value="1"/>
</dbReference>
<feature type="domain" description="3-hydroxyacyl-CoA dehydrogenase C-terminal" evidence="6">
    <location>
        <begin position="188"/>
        <end position="288"/>
    </location>
</feature>
<dbReference type="Gene3D" id="1.10.1040.50">
    <property type="match status" value="1"/>
</dbReference>
<evidence type="ECO:0000256" key="5">
    <source>
        <dbReference type="PIRSR" id="PIRSR000105-1"/>
    </source>
</evidence>
<keyword evidence="9" id="KW-1185">Reference proteome</keyword>
<dbReference type="EC" id="1.1.1.35" evidence="8"/>
<dbReference type="AlphaFoldDB" id="A0A5D4HD66"/>
<dbReference type="InterPro" id="IPR036291">
    <property type="entry name" value="NAD(P)-bd_dom_sf"/>
</dbReference>
<dbReference type="InterPro" id="IPR022694">
    <property type="entry name" value="3-OHacyl-CoA_DH"/>
</dbReference>
<dbReference type="PANTHER" id="PTHR43561:SF3">
    <property type="entry name" value="HYDROXYACYL-COENZYME A DEHYDROGENASE, MITOCHONDRIAL"/>
    <property type="match status" value="1"/>
</dbReference>
<dbReference type="GO" id="GO:0003857">
    <property type="term" value="F:(3S)-3-hydroxyacyl-CoA dehydrogenase (NAD+) activity"/>
    <property type="evidence" value="ECO:0007669"/>
    <property type="project" value="UniProtKB-EC"/>
</dbReference>
<keyword evidence="2" id="KW-0520">NAD</keyword>
<evidence type="ECO:0000256" key="2">
    <source>
        <dbReference type="ARBA" id="ARBA00023027"/>
    </source>
</evidence>
<feature type="domain" description="3-hydroxyacyl-CoA dehydrogenase NAD binding" evidence="7">
    <location>
        <begin position="5"/>
        <end position="184"/>
    </location>
</feature>
<proteinExistence type="predicted"/>
<keyword evidence="1 8" id="KW-0560">Oxidoreductase</keyword>
<dbReference type="EMBL" id="VTAV01000002">
    <property type="protein sequence ID" value="TYR37485.1"/>
    <property type="molecule type" value="Genomic_DNA"/>
</dbReference>
<organism evidence="8 9">
    <name type="scientific">Sphingobacterium phlebotomi</name>
    <dbReference type="NCBI Taxonomy" id="2605433"/>
    <lineage>
        <taxon>Bacteria</taxon>
        <taxon>Pseudomonadati</taxon>
        <taxon>Bacteroidota</taxon>
        <taxon>Sphingobacteriia</taxon>
        <taxon>Sphingobacteriales</taxon>
        <taxon>Sphingobacteriaceae</taxon>
        <taxon>Sphingobacterium</taxon>
    </lineage>
</organism>
<comment type="caution">
    <text evidence="8">The sequence shown here is derived from an EMBL/GenBank/DDBJ whole genome shotgun (WGS) entry which is preliminary data.</text>
</comment>
<dbReference type="SUPFAM" id="SSF51735">
    <property type="entry name" value="NAD(P)-binding Rossmann-fold domains"/>
    <property type="match status" value="1"/>
</dbReference>